<dbReference type="AlphaFoldDB" id="A0A8B8FIB5"/>
<keyword evidence="6" id="KW-0378">Hydrolase</keyword>
<evidence type="ECO:0000256" key="8">
    <source>
        <dbReference type="ARBA" id="ARBA00023049"/>
    </source>
</evidence>
<keyword evidence="8" id="KW-0482">Metalloprotease</keyword>
<dbReference type="SUPFAM" id="SSF50923">
    <property type="entry name" value="Hemopexin-like domain"/>
    <property type="match status" value="1"/>
</dbReference>
<feature type="binding site" evidence="12">
    <location>
        <position position="215"/>
    </location>
    <ligand>
        <name>Ca(2+)</name>
        <dbReference type="ChEBI" id="CHEBI:29108"/>
        <label>2</label>
    </ligand>
</feature>
<dbReference type="PANTHER" id="PTHR10201:SF308">
    <property type="entry name" value="MATRIX METALLOPROTEINASE 2"/>
    <property type="match status" value="1"/>
</dbReference>
<comment type="cofactor">
    <cofactor evidence="12">
        <name>Zn(2+)</name>
        <dbReference type="ChEBI" id="CHEBI:29105"/>
    </cofactor>
    <text evidence="12">Binds 2 Zn(2+) ions per subunit.</text>
</comment>
<dbReference type="InterPro" id="IPR021158">
    <property type="entry name" value="Pept_M10A_Zn_BS"/>
</dbReference>
<comment type="cofactor">
    <cofactor evidence="12">
        <name>Ca(2+)</name>
        <dbReference type="ChEBI" id="CHEBI:29108"/>
    </cofactor>
    <text evidence="12">Can bind about 5 Ca(2+) ions per subunit.</text>
</comment>
<dbReference type="InterPro" id="IPR000585">
    <property type="entry name" value="Hemopexin-like_dom"/>
</dbReference>
<dbReference type="InterPro" id="IPR006026">
    <property type="entry name" value="Peptidase_Metallo"/>
</dbReference>
<dbReference type="InterPro" id="IPR033739">
    <property type="entry name" value="M10A_MMP"/>
</dbReference>
<evidence type="ECO:0000256" key="17">
    <source>
        <dbReference type="SAM" id="SignalP"/>
    </source>
</evidence>
<dbReference type="CDD" id="cd00094">
    <property type="entry name" value="HX"/>
    <property type="match status" value="1"/>
</dbReference>
<name>A0A8B8FIB5_9HEMI</name>
<proteinExistence type="inferred from homology"/>
<feature type="binding site" evidence="12">
    <location>
        <position position="263"/>
    </location>
    <ligand>
        <name>Zn(2+)</name>
        <dbReference type="ChEBI" id="CHEBI:29105"/>
        <label>2</label>
        <note>catalytic</note>
    </ligand>
</feature>
<sequence>MQTNRMYIKPMLFKSLSVRWLLLAIYIQSAFSRPVEQSNKIRSPPVHEDVYGYLTKFGYLPESDLATGNLQTVDQLHDALRTLQTYGNIPVTGKLDAETKELMRKPRCGVPDVTPPGRHRNKRYTLHGQKWQHVNLTWSLRTRHLERMDHGWVRSDLHKALEIWSKHSKLTFREINSETADILVYFEKGYHGDGYPFDGRGQVLAHAFFPGTGHGGDAHFDVEEDWLLNGEQNNEGTSLYTVAAHEFGHSLGLAHSSVGGALMSPWYQGLQSDFELPDDDRLGIQVLYDSKNDKKWGNIPVYRPAAPRPNYPNTIPPRTTVRTTTSSTSTTTPRTTTTYTNIRTRQPDIPPANDKPDFCNTTFDAVSIIRKDLFFFKGKYSWRLGDKGLYSGYPALISRLWYNLPEDMNQVDAVYERQDHKIVFFIGRSFYVFNGNILVPGYPKPLTALGLPERLDHVDAVTVWGHNSKTYIFSGTEYWRYDDETDRMELGYPRDIMTIWKGVGYNLNAAFQWHDGATYFLKNRGFWKFNDLRMRVEQEEPRSIGEFWFNCTTTTDGGKQRPPVRSKGRVTVVTDRSAGRGGRLLSEAEFPGEKPSSAAIANGLLQPTFLSLLVWPAAMFWSSTWRLL</sequence>
<feature type="binding site" description="in inhibited form" evidence="12">
    <location>
        <position position="108"/>
    </location>
    <ligand>
        <name>Zn(2+)</name>
        <dbReference type="ChEBI" id="CHEBI:29105"/>
        <label>2</label>
        <note>catalytic</note>
    </ligand>
</feature>
<dbReference type="GeneID" id="112683709"/>
<dbReference type="SMART" id="SM00235">
    <property type="entry name" value="ZnMc"/>
    <property type="match status" value="1"/>
</dbReference>
<keyword evidence="4 17" id="KW-0732">Signal</keyword>
<dbReference type="GO" id="GO:0004222">
    <property type="term" value="F:metalloendopeptidase activity"/>
    <property type="evidence" value="ECO:0007669"/>
    <property type="project" value="InterPro"/>
</dbReference>
<evidence type="ECO:0000313" key="19">
    <source>
        <dbReference type="Proteomes" id="UP000694846"/>
    </source>
</evidence>
<dbReference type="Pfam" id="PF00045">
    <property type="entry name" value="Hemopexin"/>
    <property type="match status" value="4"/>
</dbReference>
<dbReference type="GO" id="GO:0005615">
    <property type="term" value="C:extracellular space"/>
    <property type="evidence" value="ECO:0007669"/>
    <property type="project" value="TreeGrafter"/>
</dbReference>
<feature type="binding site" evidence="12">
    <location>
        <position position="217"/>
    </location>
    <ligand>
        <name>Ca(2+)</name>
        <dbReference type="ChEBI" id="CHEBI:29108"/>
        <label>2</label>
    </ligand>
</feature>
<accession>A0A8B8FIB5</accession>
<feature type="repeat" description="Hemopexin" evidence="15">
    <location>
        <begin position="408"/>
        <end position="453"/>
    </location>
</feature>
<feature type="binding site" evidence="12">
    <location>
        <position position="181"/>
    </location>
    <ligand>
        <name>Ca(2+)</name>
        <dbReference type="ChEBI" id="CHEBI:29108"/>
        <label>2</label>
    </ligand>
</feature>
<feature type="binding site" evidence="11">
    <location>
        <position position="245"/>
    </location>
    <ligand>
        <name>Zn(2+)</name>
        <dbReference type="ChEBI" id="CHEBI:29105"/>
        <label>2</label>
        <note>catalytic</note>
    </ligand>
</feature>
<keyword evidence="5" id="KW-0677">Repeat</keyword>
<dbReference type="PROSITE" id="PS00546">
    <property type="entry name" value="CYSTEINE_SWITCH"/>
    <property type="match status" value="1"/>
</dbReference>
<feature type="short sequence motif" description="Cysteine switch" evidence="14">
    <location>
        <begin position="106"/>
        <end position="113"/>
    </location>
</feature>
<feature type="binding site" evidence="12">
    <location>
        <position position="193"/>
    </location>
    <ligand>
        <name>Zn(2+)</name>
        <dbReference type="ChEBI" id="CHEBI:29105"/>
        <label>1</label>
    </ligand>
</feature>
<feature type="binding site" evidence="12">
    <location>
        <position position="364"/>
    </location>
    <ligand>
        <name>Ca(2+)</name>
        <dbReference type="ChEBI" id="CHEBI:29108"/>
        <label>4</label>
    </ligand>
</feature>
<feature type="region of interest" description="Disordered" evidence="16">
    <location>
        <begin position="307"/>
        <end position="335"/>
    </location>
</feature>
<keyword evidence="3 11" id="KW-0479">Metal-binding</keyword>
<dbReference type="OrthoDB" id="406838at2759"/>
<evidence type="ECO:0000313" key="20">
    <source>
        <dbReference type="RefSeq" id="XP_025410644.1"/>
    </source>
</evidence>
<dbReference type="PIRSF" id="PIRSF001191">
    <property type="entry name" value="Peptidase_M10A_matrix"/>
    <property type="match status" value="1"/>
</dbReference>
<feature type="repeat" description="Hemopexin" evidence="15">
    <location>
        <begin position="504"/>
        <end position="551"/>
    </location>
</feature>
<keyword evidence="2" id="KW-0645">Protease</keyword>
<feature type="repeat" description="Hemopexin" evidence="15">
    <location>
        <begin position="356"/>
        <end position="404"/>
    </location>
</feature>
<evidence type="ECO:0000256" key="5">
    <source>
        <dbReference type="ARBA" id="ARBA00022737"/>
    </source>
</evidence>
<evidence type="ECO:0000256" key="1">
    <source>
        <dbReference type="ARBA" id="ARBA00010370"/>
    </source>
</evidence>
<dbReference type="Pfam" id="PF00413">
    <property type="entry name" value="Peptidase_M10"/>
    <property type="match status" value="1"/>
</dbReference>
<evidence type="ECO:0000256" key="3">
    <source>
        <dbReference type="ARBA" id="ARBA00022723"/>
    </source>
</evidence>
<dbReference type="GO" id="GO:0008270">
    <property type="term" value="F:zinc ion binding"/>
    <property type="evidence" value="ECO:0007669"/>
    <property type="project" value="InterPro"/>
</dbReference>
<dbReference type="Gene3D" id="2.110.10.10">
    <property type="entry name" value="Hemopexin-like domain"/>
    <property type="match status" value="1"/>
</dbReference>
<evidence type="ECO:0000259" key="18">
    <source>
        <dbReference type="SMART" id="SM00235"/>
    </source>
</evidence>
<keyword evidence="7 11" id="KW-0862">Zinc</keyword>
<keyword evidence="9" id="KW-0865">Zymogen</keyword>
<dbReference type="SUPFAM" id="SSF47090">
    <property type="entry name" value="PGBD-like"/>
    <property type="match status" value="1"/>
</dbReference>
<dbReference type="GO" id="GO:0030198">
    <property type="term" value="P:extracellular matrix organization"/>
    <property type="evidence" value="ECO:0007669"/>
    <property type="project" value="TreeGrafter"/>
</dbReference>
<comment type="similarity">
    <text evidence="1">Belongs to the peptidase M10A family.</text>
</comment>
<dbReference type="GO" id="GO:0031012">
    <property type="term" value="C:extracellular matrix"/>
    <property type="evidence" value="ECO:0007669"/>
    <property type="project" value="InterPro"/>
</dbReference>
<feature type="binding site" evidence="12">
    <location>
        <position position="191"/>
    </location>
    <ligand>
        <name>Zn(2+)</name>
        <dbReference type="ChEBI" id="CHEBI:29105"/>
        <label>1</label>
    </ligand>
</feature>
<dbReference type="CDD" id="cd04278">
    <property type="entry name" value="ZnMc_MMP"/>
    <property type="match status" value="1"/>
</dbReference>
<feature type="binding site" evidence="12">
    <location>
        <position position="199"/>
    </location>
    <ligand>
        <name>Ca(2+)</name>
        <dbReference type="ChEBI" id="CHEBI:29108"/>
        <label>3</label>
    </ligand>
</feature>
<feature type="repeat" description="Hemopexin" evidence="15">
    <location>
        <begin position="455"/>
        <end position="503"/>
    </location>
</feature>
<evidence type="ECO:0000256" key="15">
    <source>
        <dbReference type="PROSITE-ProRule" id="PRU01011"/>
    </source>
</evidence>
<evidence type="ECO:0000256" key="4">
    <source>
        <dbReference type="ARBA" id="ARBA00022729"/>
    </source>
</evidence>
<dbReference type="SUPFAM" id="SSF55486">
    <property type="entry name" value="Metalloproteases ('zincins'), catalytic domain"/>
    <property type="match status" value="1"/>
</dbReference>
<dbReference type="PANTHER" id="PTHR10201">
    <property type="entry name" value="MATRIX METALLOPROTEINASE"/>
    <property type="match status" value="1"/>
</dbReference>
<evidence type="ECO:0000256" key="14">
    <source>
        <dbReference type="PIRSR" id="PIRSR621190-5"/>
    </source>
</evidence>
<evidence type="ECO:0000256" key="10">
    <source>
        <dbReference type="PIRSR" id="PIRSR001191-1"/>
    </source>
</evidence>
<dbReference type="InterPro" id="IPR024079">
    <property type="entry name" value="MetalloPept_cat_dom_sf"/>
</dbReference>
<gene>
    <name evidence="20" type="primary">LOC112683709</name>
</gene>
<dbReference type="SMART" id="SM00120">
    <property type="entry name" value="HX"/>
    <property type="match status" value="4"/>
</dbReference>
<protein>
    <submittedName>
        <fullName evidence="20">Matrix metalloproteinase-2-like</fullName>
    </submittedName>
</protein>
<feature type="binding site" evidence="11">
    <location>
        <position position="255"/>
    </location>
    <ligand>
        <name>Zn(2+)</name>
        <dbReference type="ChEBI" id="CHEBI:29105"/>
        <label>2</label>
        <note>catalytic</note>
    </ligand>
</feature>
<dbReference type="InterPro" id="IPR018487">
    <property type="entry name" value="Hemopexin-like_repeat"/>
</dbReference>
<feature type="active site" evidence="10">
    <location>
        <position position="246"/>
    </location>
</feature>
<organism evidence="19 20">
    <name type="scientific">Sipha flava</name>
    <name type="common">yellow sugarcane aphid</name>
    <dbReference type="NCBI Taxonomy" id="143950"/>
    <lineage>
        <taxon>Eukaryota</taxon>
        <taxon>Metazoa</taxon>
        <taxon>Ecdysozoa</taxon>
        <taxon>Arthropoda</taxon>
        <taxon>Hexapoda</taxon>
        <taxon>Insecta</taxon>
        <taxon>Pterygota</taxon>
        <taxon>Neoptera</taxon>
        <taxon>Paraneoptera</taxon>
        <taxon>Hemiptera</taxon>
        <taxon>Sternorrhyncha</taxon>
        <taxon>Aphidomorpha</taxon>
        <taxon>Aphidoidea</taxon>
        <taxon>Aphididae</taxon>
        <taxon>Sipha</taxon>
    </lineage>
</organism>
<reference evidence="20" key="1">
    <citation type="submission" date="2025-08" db="UniProtKB">
        <authorList>
            <consortium name="RefSeq"/>
        </authorList>
    </citation>
    <scope>IDENTIFICATION</scope>
    <source>
        <tissue evidence="20">Whole body</tissue>
    </source>
</reference>
<dbReference type="InterPro" id="IPR021190">
    <property type="entry name" value="Pept_M10A"/>
</dbReference>
<keyword evidence="19" id="KW-1185">Reference proteome</keyword>
<dbReference type="InterPro" id="IPR001818">
    <property type="entry name" value="Pept_M10_metallopeptidase"/>
</dbReference>
<feature type="binding site" evidence="12">
    <location>
        <position position="224"/>
    </location>
    <ligand>
        <name>Ca(2+)</name>
        <dbReference type="ChEBI" id="CHEBI:29108"/>
        <label>1</label>
    </ligand>
</feature>
<dbReference type="InterPro" id="IPR036365">
    <property type="entry name" value="PGBD-like_sf"/>
</dbReference>
<feature type="binding site" evidence="12">
    <location>
        <position position="221"/>
    </location>
    <ligand>
        <name>Ca(2+)</name>
        <dbReference type="ChEBI" id="CHEBI:29108"/>
        <label>3</label>
    </ligand>
</feature>
<dbReference type="GO" id="GO:0006508">
    <property type="term" value="P:proteolysis"/>
    <property type="evidence" value="ECO:0007669"/>
    <property type="project" value="UniProtKB-KW"/>
</dbReference>
<feature type="chain" id="PRO_5034614005" evidence="17">
    <location>
        <begin position="33"/>
        <end position="628"/>
    </location>
</feature>
<feature type="domain" description="Peptidase metallopeptidase" evidence="18">
    <location>
        <begin position="127"/>
        <end position="290"/>
    </location>
</feature>
<dbReference type="FunFam" id="2.110.10.10:FF:000018">
    <property type="entry name" value="Matrix metallopeptidase 25b"/>
    <property type="match status" value="1"/>
</dbReference>
<dbReference type="PROSITE" id="PS51642">
    <property type="entry name" value="HEMOPEXIN_2"/>
    <property type="match status" value="4"/>
</dbReference>
<evidence type="ECO:0000256" key="13">
    <source>
        <dbReference type="PIRSR" id="PIRSR621190-4"/>
    </source>
</evidence>
<feature type="binding site" evidence="12">
    <location>
        <position position="198"/>
    </location>
    <ligand>
        <name>Ca(2+)</name>
        <dbReference type="ChEBI" id="CHEBI:29108"/>
        <label>3</label>
    </ligand>
</feature>
<feature type="signal peptide" evidence="17">
    <location>
        <begin position="1"/>
        <end position="32"/>
    </location>
</feature>
<evidence type="ECO:0000256" key="7">
    <source>
        <dbReference type="ARBA" id="ARBA00022833"/>
    </source>
</evidence>
<evidence type="ECO:0000256" key="9">
    <source>
        <dbReference type="ARBA" id="ARBA00023145"/>
    </source>
</evidence>
<keyword evidence="12" id="KW-0106">Calcium</keyword>
<feature type="binding site" evidence="12">
    <location>
        <position position="412"/>
    </location>
    <ligand>
        <name>Ca(2+)</name>
        <dbReference type="ChEBI" id="CHEBI:29108"/>
        <label>4</label>
    </ligand>
</feature>
<feature type="compositionally biased region" description="Low complexity" evidence="16">
    <location>
        <begin position="316"/>
        <end position="335"/>
    </location>
</feature>
<feature type="binding site" evidence="12">
    <location>
        <position position="224"/>
    </location>
    <ligand>
        <name>Ca(2+)</name>
        <dbReference type="ChEBI" id="CHEBI:29108"/>
        <label>3</label>
    </ligand>
</feature>
<feature type="modified residue" description="Phosphotyrosine; by PKDCC" evidence="13">
    <location>
        <position position="442"/>
    </location>
</feature>
<dbReference type="GO" id="GO:0030574">
    <property type="term" value="P:collagen catabolic process"/>
    <property type="evidence" value="ECO:0007669"/>
    <property type="project" value="TreeGrafter"/>
</dbReference>
<evidence type="ECO:0000256" key="11">
    <source>
        <dbReference type="PIRSR" id="PIRSR001191-2"/>
    </source>
</evidence>
<feature type="binding site" evidence="12">
    <location>
        <position position="206"/>
    </location>
    <ligand>
        <name>Zn(2+)</name>
        <dbReference type="ChEBI" id="CHEBI:29105"/>
        <label>1</label>
    </ligand>
</feature>
<dbReference type="RefSeq" id="XP_025410644.1">
    <property type="nucleotide sequence ID" value="XM_025554859.1"/>
</dbReference>
<dbReference type="Gene3D" id="3.40.390.10">
    <property type="entry name" value="Collagenase (Catalytic Domain)"/>
    <property type="match status" value="1"/>
</dbReference>
<dbReference type="FunFam" id="3.40.390.10:FF:000022">
    <property type="entry name" value="Matrix metalloproteinase 1, isoform C"/>
    <property type="match status" value="1"/>
</dbReference>
<evidence type="ECO:0000256" key="6">
    <source>
        <dbReference type="ARBA" id="ARBA00022801"/>
    </source>
</evidence>
<evidence type="ECO:0000256" key="16">
    <source>
        <dbReference type="SAM" id="MobiDB-lite"/>
    </source>
</evidence>
<dbReference type="Proteomes" id="UP000694846">
    <property type="component" value="Unplaced"/>
</dbReference>
<feature type="binding site" evidence="12">
    <location>
        <position position="219"/>
    </location>
    <ligand>
        <name>Zn(2+)</name>
        <dbReference type="ChEBI" id="CHEBI:29105"/>
        <label>1</label>
    </ligand>
</feature>
<feature type="binding site" evidence="11">
    <location>
        <position position="249"/>
    </location>
    <ligand>
        <name>Zn(2+)</name>
        <dbReference type="ChEBI" id="CHEBI:29105"/>
        <label>2</label>
        <note>catalytic</note>
    </ligand>
</feature>
<evidence type="ECO:0000256" key="12">
    <source>
        <dbReference type="PIRSR" id="PIRSR621190-2"/>
    </source>
</evidence>
<dbReference type="PRINTS" id="PR00138">
    <property type="entry name" value="MATRIXIN"/>
</dbReference>
<dbReference type="InterPro" id="IPR036375">
    <property type="entry name" value="Hemopexin-like_dom_sf"/>
</dbReference>
<evidence type="ECO:0000256" key="2">
    <source>
        <dbReference type="ARBA" id="ARBA00022670"/>
    </source>
</evidence>